<dbReference type="Proteomes" id="UP000229056">
    <property type="component" value="Unassembled WGS sequence"/>
</dbReference>
<dbReference type="GO" id="GO:0050151">
    <property type="term" value="F:oleate hydratase activity"/>
    <property type="evidence" value="ECO:0007669"/>
    <property type="project" value="InterPro"/>
</dbReference>
<sequence>MIKSINNRKAYIIGSGIAGLSTAVFLIKDAGFDGKNIFIFDKNKTSGGSLDGHDLAKSGYLVRGYRMFEREVYLCTYDLLSKIPSPNNRSKTLKDDIFDFNKKVKIQAKARLIEKGQIVNAHKLGLNWQDRYKLVKLLLWPENFFASKSINSYFTVDFFKTNFWLEWATTFAFEPWHSLLEMKRYMVRFIHTTSSIDTMEVVVSAPYCEYDFMVRPVIDWLKQNQVNFRQNYNVDDIELDQDHHTKIVTSISFVNNKKSIKVQSGDLVFVTNGSITASSSAGSMTKMPNNNFLNHKSLWQKIAKKSADFGQPNVFFQSINKSSFESFTITFDNELFFELVEKLTGNLAGTGGLITFKGSNWLMSIALPYQPYFINQPKNVFVCWGYGLLPNKIGNYVKKKMSGCTGQEILEELCAHLGFTEYRGSIIAQANCVPVMLPYITSQFMPRHKNDRPLVVPKGSKNLAFIGQYVEIKNEIVFTVESSVRSAKIAVKKLLNLNNKVPLLYQRQYNIRFIVRAIMTILR</sequence>
<evidence type="ECO:0000313" key="1">
    <source>
        <dbReference type="EMBL" id="PIS06408.1"/>
    </source>
</evidence>
<dbReference type="NCBIfam" id="NF010584">
    <property type="entry name" value="PRK13977.1"/>
    <property type="match status" value="1"/>
</dbReference>
<dbReference type="InterPro" id="IPR036188">
    <property type="entry name" value="FAD/NAD-bd_sf"/>
</dbReference>
<dbReference type="EMBL" id="PEZY01000004">
    <property type="protein sequence ID" value="PIS06408.1"/>
    <property type="molecule type" value="Genomic_DNA"/>
</dbReference>
<dbReference type="GO" id="GO:0071949">
    <property type="term" value="F:FAD binding"/>
    <property type="evidence" value="ECO:0007669"/>
    <property type="project" value="InterPro"/>
</dbReference>
<reference evidence="2" key="1">
    <citation type="submission" date="2017-09" db="EMBL/GenBank/DDBJ databases">
        <title>Depth-based differentiation of microbial function through sediment-hosted aquifers and enrichment of novel symbionts in the deep terrestrial subsurface.</title>
        <authorList>
            <person name="Probst A.J."/>
            <person name="Ladd B."/>
            <person name="Jarett J.K."/>
            <person name="Geller-Mcgrath D.E."/>
            <person name="Sieber C.M.K."/>
            <person name="Emerson J.B."/>
            <person name="Anantharaman K."/>
            <person name="Thomas B.C."/>
            <person name="Malmstrom R."/>
            <person name="Stieglmeier M."/>
            <person name="Klingl A."/>
            <person name="Woyke T."/>
            <person name="Ryan C.M."/>
            <person name="Banfield J.F."/>
        </authorList>
    </citation>
    <scope>NUCLEOTIDE SEQUENCE [LARGE SCALE GENOMIC DNA]</scope>
</reference>
<gene>
    <name evidence="1" type="ORF">COT80_00495</name>
</gene>
<evidence type="ECO:0000313" key="2">
    <source>
        <dbReference type="Proteomes" id="UP000229056"/>
    </source>
</evidence>
<dbReference type="InterPro" id="IPR010354">
    <property type="entry name" value="Oleate_hydratase"/>
</dbReference>
<dbReference type="PANTHER" id="PTHR37417:SF2">
    <property type="entry name" value="67 KDA MYOSIN-CROSS-REACTIVE ANTIGEN FAMILY PROTEIN (AFU_ORTHOLOGUE AFUA_5G09970)"/>
    <property type="match status" value="1"/>
</dbReference>
<dbReference type="PANTHER" id="PTHR37417">
    <property type="entry name" value="67 KDA MYOSIN-CROSS-REACTIVE ANTIGEN FAMILY PROTEIN (AFU_ORTHOLOGUE AFUA_5G09970)"/>
    <property type="match status" value="1"/>
</dbReference>
<name>A0A2H0W4Y1_9BACT</name>
<dbReference type="AlphaFoldDB" id="A0A2H0W4Y1"/>
<accession>A0A2H0W4Y1</accession>
<protein>
    <submittedName>
        <fullName evidence="1">Oleate hydratase</fullName>
    </submittedName>
</protein>
<dbReference type="Gene3D" id="3.50.50.60">
    <property type="entry name" value="FAD/NAD(P)-binding domain"/>
    <property type="match status" value="2"/>
</dbReference>
<dbReference type="Pfam" id="PF06100">
    <property type="entry name" value="MCRA"/>
    <property type="match status" value="1"/>
</dbReference>
<comment type="caution">
    <text evidence="1">The sequence shown here is derived from an EMBL/GenBank/DDBJ whole genome shotgun (WGS) entry which is preliminary data.</text>
</comment>
<dbReference type="GO" id="GO:0006631">
    <property type="term" value="P:fatty acid metabolic process"/>
    <property type="evidence" value="ECO:0007669"/>
    <property type="project" value="InterPro"/>
</dbReference>
<dbReference type="Gene3D" id="3.30.9.80">
    <property type="match status" value="1"/>
</dbReference>
<proteinExistence type="predicted"/>
<organism evidence="1 2">
    <name type="scientific">Candidatus Buchananbacteria bacterium CG10_big_fil_rev_8_21_14_0_10_33_19</name>
    <dbReference type="NCBI Taxonomy" id="1974525"/>
    <lineage>
        <taxon>Bacteria</taxon>
        <taxon>Candidatus Buchananiibacteriota</taxon>
    </lineage>
</organism>
<dbReference type="SUPFAM" id="SSF51905">
    <property type="entry name" value="FAD/NAD(P)-binding domain"/>
    <property type="match status" value="1"/>
</dbReference>